<keyword evidence="3" id="KW-1185">Reference proteome</keyword>
<feature type="non-terminal residue" evidence="2">
    <location>
        <position position="1"/>
    </location>
</feature>
<feature type="non-terminal residue" evidence="2">
    <location>
        <position position="274"/>
    </location>
</feature>
<dbReference type="Proteomes" id="UP001597440">
    <property type="component" value="Unassembled WGS sequence"/>
</dbReference>
<dbReference type="EMBL" id="JBHULD010000019">
    <property type="protein sequence ID" value="MFD2556663.1"/>
    <property type="molecule type" value="Genomic_DNA"/>
</dbReference>
<feature type="region of interest" description="Disordered" evidence="1">
    <location>
        <begin position="1"/>
        <end position="71"/>
    </location>
</feature>
<feature type="compositionally biased region" description="Basic and acidic residues" evidence="1">
    <location>
        <begin position="1"/>
        <end position="18"/>
    </location>
</feature>
<accession>A0ABW5L955</accession>
<dbReference type="RefSeq" id="WP_380893472.1">
    <property type="nucleotide sequence ID" value="NZ_JBHULD010000019.1"/>
</dbReference>
<proteinExistence type="predicted"/>
<evidence type="ECO:0008006" key="4">
    <source>
        <dbReference type="Google" id="ProtNLM"/>
    </source>
</evidence>
<organism evidence="2 3">
    <name type="scientific">Sphingobacterium tabacisoli</name>
    <dbReference type="NCBI Taxonomy" id="2044855"/>
    <lineage>
        <taxon>Bacteria</taxon>
        <taxon>Pseudomonadati</taxon>
        <taxon>Bacteroidota</taxon>
        <taxon>Sphingobacteriia</taxon>
        <taxon>Sphingobacteriales</taxon>
        <taxon>Sphingobacteriaceae</taxon>
        <taxon>Sphingobacterium</taxon>
    </lineage>
</organism>
<name>A0ABW5L955_9SPHI</name>
<comment type="caution">
    <text evidence="2">The sequence shown here is derived from an EMBL/GenBank/DDBJ whole genome shotgun (WGS) entry which is preliminary data.</text>
</comment>
<feature type="compositionally biased region" description="Polar residues" evidence="1">
    <location>
        <begin position="60"/>
        <end position="70"/>
    </location>
</feature>
<sequence>PIKAEDDKFGPINGKDKTVTPSVLENDKLNDNKVDPKDVKITVEKPADPRNPGEPVPTLDPNTGKVTINPETPAGEYKIEYKICEVLNPTNCDNAVITITVVAPEIEAIDDAVSGINGKDGKDNVINALTNDKLNRVIVDPSEVTLKVGGNKVTSPVSFKDKDGKTATGVVLNADGSVDVKPETAAGKYTLDYSICEVLNPTNCDVATITVTVDAAPIKAEDDTFGPINGKDKTVTPSVLDNDKLNGKPVIPSEVEIKVEKPADPRNPGEPVPT</sequence>
<gene>
    <name evidence="2" type="ORF">ACFSQW_19870</name>
</gene>
<evidence type="ECO:0000313" key="3">
    <source>
        <dbReference type="Proteomes" id="UP001597440"/>
    </source>
</evidence>
<reference evidence="3" key="1">
    <citation type="journal article" date="2019" name="Int. J. Syst. Evol. Microbiol.">
        <title>The Global Catalogue of Microorganisms (GCM) 10K type strain sequencing project: providing services to taxonomists for standard genome sequencing and annotation.</title>
        <authorList>
            <consortium name="The Broad Institute Genomics Platform"/>
            <consortium name="The Broad Institute Genome Sequencing Center for Infectious Disease"/>
            <person name="Wu L."/>
            <person name="Ma J."/>
        </authorList>
    </citation>
    <scope>NUCLEOTIDE SEQUENCE [LARGE SCALE GENOMIC DNA]</scope>
    <source>
        <strain evidence="3">KCTC 52298</strain>
    </source>
</reference>
<evidence type="ECO:0000313" key="2">
    <source>
        <dbReference type="EMBL" id="MFD2556663.1"/>
    </source>
</evidence>
<evidence type="ECO:0000256" key="1">
    <source>
        <dbReference type="SAM" id="MobiDB-lite"/>
    </source>
</evidence>
<feature type="compositionally biased region" description="Basic and acidic residues" evidence="1">
    <location>
        <begin position="25"/>
        <end position="48"/>
    </location>
</feature>
<protein>
    <recommendedName>
        <fullName evidence="4">Gliding motility-associated C-terminal domain-containing protein</fullName>
    </recommendedName>
</protein>